<keyword evidence="4" id="KW-1185">Reference proteome</keyword>
<evidence type="ECO:0000313" key="3">
    <source>
        <dbReference type="EMBL" id="CZT43012.1"/>
    </source>
</evidence>
<feature type="chain" id="PRO_5009447807" evidence="2">
    <location>
        <begin position="21"/>
        <end position="338"/>
    </location>
</feature>
<dbReference type="AlphaFoldDB" id="A0A1E1M1N9"/>
<proteinExistence type="predicted"/>
<feature type="region of interest" description="Disordered" evidence="1">
    <location>
        <begin position="317"/>
        <end position="338"/>
    </location>
</feature>
<organism evidence="3 4">
    <name type="scientific">Rhynchosporium secalis</name>
    <name type="common">Barley scald fungus</name>
    <dbReference type="NCBI Taxonomy" id="38038"/>
    <lineage>
        <taxon>Eukaryota</taxon>
        <taxon>Fungi</taxon>
        <taxon>Dikarya</taxon>
        <taxon>Ascomycota</taxon>
        <taxon>Pezizomycotina</taxon>
        <taxon>Leotiomycetes</taxon>
        <taxon>Helotiales</taxon>
        <taxon>Ploettnerulaceae</taxon>
        <taxon>Rhynchosporium</taxon>
    </lineage>
</organism>
<feature type="compositionally biased region" description="Low complexity" evidence="1">
    <location>
        <begin position="182"/>
        <end position="200"/>
    </location>
</feature>
<feature type="compositionally biased region" description="Low complexity" evidence="1">
    <location>
        <begin position="158"/>
        <end position="173"/>
    </location>
</feature>
<accession>A0A1E1M1N9</accession>
<feature type="compositionally biased region" description="Low complexity" evidence="1">
    <location>
        <begin position="248"/>
        <end position="275"/>
    </location>
</feature>
<evidence type="ECO:0000256" key="1">
    <source>
        <dbReference type="SAM" id="MobiDB-lite"/>
    </source>
</evidence>
<feature type="compositionally biased region" description="Low complexity" evidence="1">
    <location>
        <begin position="207"/>
        <end position="216"/>
    </location>
</feature>
<dbReference type="Proteomes" id="UP000177625">
    <property type="component" value="Unassembled WGS sequence"/>
</dbReference>
<feature type="compositionally biased region" description="Acidic residues" evidence="1">
    <location>
        <begin position="328"/>
        <end position="338"/>
    </location>
</feature>
<protein>
    <submittedName>
        <fullName evidence="3">Uncharacterized protein</fullName>
    </submittedName>
</protein>
<feature type="region of interest" description="Disordered" evidence="1">
    <location>
        <begin position="50"/>
        <end position="275"/>
    </location>
</feature>
<gene>
    <name evidence="3" type="ORF">RSE6_02988</name>
</gene>
<evidence type="ECO:0000313" key="4">
    <source>
        <dbReference type="Proteomes" id="UP000177625"/>
    </source>
</evidence>
<evidence type="ECO:0000256" key="2">
    <source>
        <dbReference type="SAM" id="SignalP"/>
    </source>
</evidence>
<keyword evidence="2" id="KW-0732">Signal</keyword>
<feature type="compositionally biased region" description="Basic and acidic residues" evidence="1">
    <location>
        <begin position="217"/>
        <end position="237"/>
    </location>
</feature>
<feature type="signal peptide" evidence="2">
    <location>
        <begin position="1"/>
        <end position="20"/>
    </location>
</feature>
<reference evidence="4" key="1">
    <citation type="submission" date="2016-03" db="EMBL/GenBank/DDBJ databases">
        <authorList>
            <person name="Guldener U."/>
        </authorList>
    </citation>
    <scope>NUCLEOTIDE SEQUENCE [LARGE SCALE GENOMIC DNA]</scope>
</reference>
<name>A0A1E1M1N9_RHYSE</name>
<sequence length="338" mass="32991">MKNFGSILTFVAVSASLVSARVLPDSNKQVEARDLYNYGGFAKEIIAARSPEKAGEAAVGKAKVDGAKGNVTEPADPASSSGGAKKQPGGDKKAPPPPPAADVPAGEQGDVAPSPELVPVTEAPPAKNSTGPEAGAGAVRAGKNATEGAPTKKGKGAGAAKLGAGAKNATEGAAGKKGKGTGAAKLGAGAKNATEGAVGKKAKDAGAAKLGAGAKNATEEVATKKDKEAAKKEKDAGPAKLNAGAKNATQAASGKGKTAGADAAKDAANGNADGDVTVQKAATPQEQFANIVKGLTGLDVADLGNFDLSAIGLRDVPAGNAKRQIADVDAEDEEDCED</sequence>
<dbReference type="EMBL" id="FJVC01000114">
    <property type="protein sequence ID" value="CZT43012.1"/>
    <property type="molecule type" value="Genomic_DNA"/>
</dbReference>